<dbReference type="PANTHER" id="PTHR22939">
    <property type="entry name" value="SERINE PROTEASE FAMILY S1C HTRA-RELATED"/>
    <property type="match status" value="1"/>
</dbReference>
<feature type="domain" description="PDZ" evidence="4">
    <location>
        <begin position="285"/>
        <end position="364"/>
    </location>
</feature>
<evidence type="ECO:0000256" key="2">
    <source>
        <dbReference type="ARBA" id="ARBA00022670"/>
    </source>
</evidence>
<name>A0A2Z4FKY0_9DELT</name>
<dbReference type="SUPFAM" id="SSF50494">
    <property type="entry name" value="Trypsin-like serine proteases"/>
    <property type="match status" value="1"/>
</dbReference>
<dbReference type="EMBL" id="CP030032">
    <property type="protein sequence ID" value="AWV89619.1"/>
    <property type="molecule type" value="Genomic_DNA"/>
</dbReference>
<dbReference type="Gene3D" id="2.40.10.120">
    <property type="match status" value="1"/>
</dbReference>
<dbReference type="GO" id="GO:0006508">
    <property type="term" value="P:proteolysis"/>
    <property type="evidence" value="ECO:0007669"/>
    <property type="project" value="UniProtKB-KW"/>
</dbReference>
<dbReference type="InterPro" id="IPR001478">
    <property type="entry name" value="PDZ"/>
</dbReference>
<reference evidence="5 6" key="1">
    <citation type="submission" date="2018-06" db="EMBL/GenBank/DDBJ databases">
        <title>Lujinxingia sediminis gen. nov. sp. nov., a new facultative anaerobic member of the class Deltaproteobacteria, and proposal of Lujinxingaceae fam. nov.</title>
        <authorList>
            <person name="Guo L.-Y."/>
            <person name="Li C.-M."/>
            <person name="Wang S."/>
            <person name="Du Z.-J."/>
        </authorList>
    </citation>
    <scope>NUCLEOTIDE SEQUENCE [LARGE SCALE GENOMIC DNA]</scope>
    <source>
        <strain evidence="5 6">FA350</strain>
    </source>
</reference>
<dbReference type="PRINTS" id="PR00834">
    <property type="entry name" value="PROTEASES2C"/>
</dbReference>
<sequence length="489" mass="51924">MTPMKREMNLISRPVHVLMLCAALLVGQGIFAAPARAQANAEAPEKVWIDGRAEPGIDPDAPLRFSSLANLAAELSPAVVNLIVTYDAGSAHAGIFGAPQRKSRRLAQGSGFIIHPDGYILTNYHVVNGADEVKVRLLDKSEFDGHIVGVDPQTDVALLKIEAKQKLEAIALGDSAHLRAGEHVLAIGNPMGLSHTVTTGIISALDRRDLGIQEENYVDFIQTDASINPGNSGGPLISLSGEVIGINTAINRHGQGIGFAIPIRVVKTILPHLAKTGYVVRSWLGVRVQPLDMRLANSFGLESATGAVVTEVVAESPAARGGLKVGDVVLGFDNDSLDSGVSLRWLSSTAGAGRVVDIDVLRDGERRTLAVKMGKLPDQTIPKIPGRQARVASTNLHPEFGVEVEPLTRSLADELGASGHRGVVVTKVGTRSSANIAGLRRKDVIIEVGNAEVADSSEFDNALNSIVEGQFVRLKVLRDGYVVYLAVRK</sequence>
<dbReference type="AlphaFoldDB" id="A0A2Z4FKY0"/>
<dbReference type="KEGG" id="bsed:DN745_09820"/>
<organism evidence="5 6">
    <name type="scientific">Bradymonas sediminis</name>
    <dbReference type="NCBI Taxonomy" id="1548548"/>
    <lineage>
        <taxon>Bacteria</taxon>
        <taxon>Deltaproteobacteria</taxon>
        <taxon>Bradymonadales</taxon>
        <taxon>Bradymonadaceae</taxon>
        <taxon>Bradymonas</taxon>
    </lineage>
</organism>
<evidence type="ECO:0000313" key="5">
    <source>
        <dbReference type="EMBL" id="AWV89619.1"/>
    </source>
</evidence>
<evidence type="ECO:0000259" key="4">
    <source>
        <dbReference type="PROSITE" id="PS50106"/>
    </source>
</evidence>
<keyword evidence="3" id="KW-0378">Hydrolase</keyword>
<dbReference type="InterPro" id="IPR001940">
    <property type="entry name" value="Peptidase_S1C"/>
</dbReference>
<accession>A0A2Z4FKY0</accession>
<dbReference type="InterPro" id="IPR036034">
    <property type="entry name" value="PDZ_sf"/>
</dbReference>
<comment type="similarity">
    <text evidence="1">Belongs to the peptidase S1C family.</text>
</comment>
<dbReference type="Pfam" id="PF13180">
    <property type="entry name" value="PDZ_2"/>
    <property type="match status" value="2"/>
</dbReference>
<dbReference type="Proteomes" id="UP000249799">
    <property type="component" value="Chromosome"/>
</dbReference>
<keyword evidence="2" id="KW-0645">Protease</keyword>
<dbReference type="GO" id="GO:0004252">
    <property type="term" value="F:serine-type endopeptidase activity"/>
    <property type="evidence" value="ECO:0007669"/>
    <property type="project" value="InterPro"/>
</dbReference>
<dbReference type="PROSITE" id="PS50106">
    <property type="entry name" value="PDZ"/>
    <property type="match status" value="1"/>
</dbReference>
<dbReference type="Pfam" id="PF13365">
    <property type="entry name" value="Trypsin_2"/>
    <property type="match status" value="1"/>
</dbReference>
<dbReference type="PANTHER" id="PTHR22939:SF129">
    <property type="entry name" value="SERINE PROTEASE HTRA2, MITOCHONDRIAL"/>
    <property type="match status" value="1"/>
</dbReference>
<evidence type="ECO:0000256" key="1">
    <source>
        <dbReference type="ARBA" id="ARBA00010541"/>
    </source>
</evidence>
<dbReference type="OrthoDB" id="9758917at2"/>
<evidence type="ECO:0000256" key="3">
    <source>
        <dbReference type="ARBA" id="ARBA00022801"/>
    </source>
</evidence>
<gene>
    <name evidence="5" type="ORF">DN745_09820</name>
</gene>
<keyword evidence="6" id="KW-1185">Reference proteome</keyword>
<proteinExistence type="inferred from homology"/>
<dbReference type="InterPro" id="IPR009003">
    <property type="entry name" value="Peptidase_S1_PA"/>
</dbReference>
<dbReference type="SUPFAM" id="SSF50156">
    <property type="entry name" value="PDZ domain-like"/>
    <property type="match status" value="2"/>
</dbReference>
<protein>
    <recommendedName>
        <fullName evidence="4">PDZ domain-containing protein</fullName>
    </recommendedName>
</protein>
<dbReference type="Gene3D" id="2.30.42.10">
    <property type="match status" value="2"/>
</dbReference>
<dbReference type="SMART" id="SM00228">
    <property type="entry name" value="PDZ"/>
    <property type="match status" value="2"/>
</dbReference>
<evidence type="ECO:0000313" key="6">
    <source>
        <dbReference type="Proteomes" id="UP000249799"/>
    </source>
</evidence>